<dbReference type="PANTHER" id="PTHR41878">
    <property type="entry name" value="LEXA REPRESSOR-RELATED"/>
    <property type="match status" value="1"/>
</dbReference>
<evidence type="ECO:0000313" key="3">
    <source>
        <dbReference type="EMBL" id="EIW00683.1"/>
    </source>
</evidence>
<dbReference type="Gene3D" id="3.10.290.30">
    <property type="entry name" value="MM3350-like"/>
    <property type="match status" value="1"/>
</dbReference>
<dbReference type="RefSeq" id="WP_006570130.1">
    <property type="nucleotide sequence ID" value="NZ_CM001486.1"/>
</dbReference>
<name>I8QZT1_9THEO</name>
<evidence type="ECO:0000313" key="4">
    <source>
        <dbReference type="Proteomes" id="UP000005110"/>
    </source>
</evidence>
<dbReference type="Proteomes" id="UP000005110">
    <property type="component" value="Chromosome"/>
</dbReference>
<proteinExistence type="predicted"/>
<dbReference type="SUPFAM" id="SSF159941">
    <property type="entry name" value="MM3350-like"/>
    <property type="match status" value="1"/>
</dbReference>
<dbReference type="Pfam" id="PF22016">
    <property type="entry name" value="DUF6933"/>
    <property type="match status" value="1"/>
</dbReference>
<dbReference type="Pfam" id="PF07929">
    <property type="entry name" value="PRiA4_ORF3"/>
    <property type="match status" value="1"/>
</dbReference>
<dbReference type="EMBL" id="CM001486">
    <property type="protein sequence ID" value="EIW00683.1"/>
    <property type="molecule type" value="Genomic_DNA"/>
</dbReference>
<dbReference type="AlphaFoldDB" id="I8QZT1"/>
<dbReference type="InterPro" id="IPR053864">
    <property type="entry name" value="DUF6933"/>
</dbReference>
<gene>
    <name evidence="3" type="ORF">ThesiDRAFT1_1802</name>
</gene>
<dbReference type="PANTHER" id="PTHR41878:SF1">
    <property type="entry name" value="TNPR PROTEIN"/>
    <property type="match status" value="1"/>
</dbReference>
<dbReference type="HOGENOM" id="CLU_064304_0_0_9"/>
<dbReference type="InterPro" id="IPR024047">
    <property type="entry name" value="MM3350-like_sf"/>
</dbReference>
<protein>
    <submittedName>
        <fullName evidence="3">Plasmid pRiA4b ORF-3-like protein</fullName>
    </submittedName>
</protein>
<feature type="domain" description="Plasmid pRiA4b Orf3-like" evidence="1">
    <location>
        <begin position="176"/>
        <end position="358"/>
    </location>
</feature>
<dbReference type="PATRIC" id="fig|880478.3.peg.187"/>
<accession>I8QZT1</accession>
<dbReference type="InterPro" id="IPR012912">
    <property type="entry name" value="Plasmid_pRiA4b_Orf3-like"/>
</dbReference>
<organism evidence="3 4">
    <name type="scientific">Thermoanaerobacter siderophilus SR4</name>
    <dbReference type="NCBI Taxonomy" id="880478"/>
    <lineage>
        <taxon>Bacteria</taxon>
        <taxon>Bacillati</taxon>
        <taxon>Bacillota</taxon>
        <taxon>Clostridia</taxon>
        <taxon>Thermoanaerobacterales</taxon>
        <taxon>Thermoanaerobacteraceae</taxon>
        <taxon>Thermoanaerobacter</taxon>
    </lineage>
</organism>
<evidence type="ECO:0000259" key="2">
    <source>
        <dbReference type="Pfam" id="PF22016"/>
    </source>
</evidence>
<sequence length="367" mass="43303">MLIQCTRKLLNELKIDPLPYSDEDPLFCWHANLITLNRRKSVVLVNDKNRYVVVLYNLKAKDFKKLDEIIQEGICKTFLAEHIKEEVVEEYMRKANGIIYAKTKDKFSVARMNKSCEVVGYGEDLLKDRSIFQTIVSRKTNRYFVGDGRGGYIRPSEEMFKDLQEFWGKPIFGSKAVKVKAKLELERHNVWRELIIPLNMTFREFHKALQIVFGWRDYHLHEFYIYSDEVYKNRDYKPVVRLVGNEEAFDVPTEIETKLERDIVLSEYIPHYRKLKYIYDFGANWQIYIDVEDVTENYELNHPVCLDGEGDAPPEDIDGETAYENFLKALENVKAPQNFVVRIIAAARGYREFDIAIVNNELKWYCV</sequence>
<reference evidence="3 4" key="1">
    <citation type="submission" date="2012-02" db="EMBL/GenBank/DDBJ databases">
        <title>Improved High-Quality Draft sequence of Thermoanaerobacter siderophilus SR4.</title>
        <authorList>
            <consortium name="US DOE Joint Genome Institute"/>
            <person name="Lucas S."/>
            <person name="Han J."/>
            <person name="Lapidus A."/>
            <person name="Cheng J.-F."/>
            <person name="Goodwin L."/>
            <person name="Pitluck S."/>
            <person name="Peters L."/>
            <person name="Detter J.C."/>
            <person name="Han C."/>
            <person name="Tapia R."/>
            <person name="Land M."/>
            <person name="Hauser L."/>
            <person name="Kyrpides N."/>
            <person name="Ivanova N."/>
            <person name="Pagani I."/>
            <person name="Hemme C."/>
            <person name="Woyke T."/>
        </authorList>
    </citation>
    <scope>NUCLEOTIDE SEQUENCE [LARGE SCALE GENOMIC DNA]</scope>
    <source>
        <strain evidence="3 4">SR4</strain>
    </source>
</reference>
<feature type="domain" description="DUF6933" evidence="2">
    <location>
        <begin position="2"/>
        <end position="158"/>
    </location>
</feature>
<keyword evidence="4" id="KW-1185">Reference proteome</keyword>
<evidence type="ECO:0000259" key="1">
    <source>
        <dbReference type="Pfam" id="PF07929"/>
    </source>
</evidence>